<gene>
    <name evidence="5" type="ORF">EAH78_23850</name>
</gene>
<feature type="domain" description="UvrD-like helicase C-terminal" evidence="3">
    <location>
        <begin position="676"/>
        <end position="722"/>
    </location>
</feature>
<evidence type="ECO:0000313" key="5">
    <source>
        <dbReference type="EMBL" id="TPG74599.1"/>
    </source>
</evidence>
<dbReference type="Pfam" id="PF14490">
    <property type="entry name" value="HHH_RecD2"/>
    <property type="match status" value="1"/>
</dbReference>
<dbReference type="CDD" id="cd18809">
    <property type="entry name" value="SF1_C_RecD"/>
    <property type="match status" value="1"/>
</dbReference>
<dbReference type="EMBL" id="RCZE01000012">
    <property type="protein sequence ID" value="TPG74599.1"/>
    <property type="molecule type" value="Genomic_DNA"/>
</dbReference>
<evidence type="ECO:0000259" key="4">
    <source>
        <dbReference type="Pfam" id="PF14490"/>
    </source>
</evidence>
<dbReference type="PANTHER" id="PTHR43788:SF6">
    <property type="entry name" value="DNA HELICASE B"/>
    <property type="match status" value="1"/>
</dbReference>
<dbReference type="Proteomes" id="UP000317933">
    <property type="component" value="Unassembled WGS sequence"/>
</dbReference>
<dbReference type="InterPro" id="IPR027785">
    <property type="entry name" value="UvrD-like_helicase_C"/>
</dbReference>
<dbReference type="CDD" id="cd17933">
    <property type="entry name" value="DEXSc_RecD-like"/>
    <property type="match status" value="1"/>
</dbReference>
<dbReference type="PANTHER" id="PTHR43788">
    <property type="entry name" value="DNA2/NAM7 HELICASE FAMILY MEMBER"/>
    <property type="match status" value="1"/>
</dbReference>
<feature type="domain" description="ATP-dependent RecD2 DNA helicase-like helix-hairpin-helix" evidence="4">
    <location>
        <begin position="166"/>
        <end position="250"/>
    </location>
</feature>
<dbReference type="Pfam" id="PF13604">
    <property type="entry name" value="AAA_30"/>
    <property type="match status" value="1"/>
</dbReference>
<accession>A0A502HI30</accession>
<keyword evidence="1" id="KW-0547">Nucleotide-binding</keyword>
<dbReference type="GO" id="GO:0005524">
    <property type="term" value="F:ATP binding"/>
    <property type="evidence" value="ECO:0007669"/>
    <property type="project" value="UniProtKB-KW"/>
</dbReference>
<protein>
    <submittedName>
        <fullName evidence="5">Exonuclease V subunit alpha</fullName>
    </submittedName>
</protein>
<dbReference type="Pfam" id="PF13538">
    <property type="entry name" value="UvrD_C_2"/>
    <property type="match status" value="1"/>
</dbReference>
<dbReference type="InterPro" id="IPR029493">
    <property type="entry name" value="RecD2-like_HHH"/>
</dbReference>
<evidence type="ECO:0000256" key="2">
    <source>
        <dbReference type="ARBA" id="ARBA00022840"/>
    </source>
</evidence>
<dbReference type="InterPro" id="IPR050534">
    <property type="entry name" value="Coronavir_polyprotein_1ab"/>
</dbReference>
<dbReference type="InterPro" id="IPR027417">
    <property type="entry name" value="P-loop_NTPase"/>
</dbReference>
<keyword evidence="5" id="KW-0540">Nuclease</keyword>
<dbReference type="GO" id="GO:0003678">
    <property type="term" value="F:DNA helicase activity"/>
    <property type="evidence" value="ECO:0007669"/>
    <property type="project" value="UniProtKB-ARBA"/>
</dbReference>
<name>A0A502HI30_9PSED</name>
<dbReference type="GO" id="GO:0004527">
    <property type="term" value="F:exonuclease activity"/>
    <property type="evidence" value="ECO:0007669"/>
    <property type="project" value="UniProtKB-KW"/>
</dbReference>
<keyword evidence="5" id="KW-0269">Exonuclease</keyword>
<dbReference type="Gene3D" id="2.30.30.940">
    <property type="match status" value="1"/>
</dbReference>
<comment type="caution">
    <text evidence="5">The sequence shown here is derived from an EMBL/GenBank/DDBJ whole genome shotgun (WGS) entry which is preliminary data.</text>
</comment>
<proteinExistence type="predicted"/>
<reference evidence="5 6" key="1">
    <citation type="journal article" date="2019" name="Environ. Microbiol.">
        <title>Species interactions and distinct microbial communities in high Arctic permafrost affected cryosols are associated with the CH4 and CO2 gas fluxes.</title>
        <authorList>
            <person name="Altshuler I."/>
            <person name="Hamel J."/>
            <person name="Turney S."/>
            <person name="Magnuson E."/>
            <person name="Levesque R."/>
            <person name="Greer C."/>
            <person name="Whyte L.G."/>
        </authorList>
    </citation>
    <scope>NUCLEOTIDE SEQUENCE [LARGE SCALE GENOMIC DNA]</scope>
    <source>
        <strain evidence="5 6">E3</strain>
    </source>
</reference>
<dbReference type="SUPFAM" id="SSF52540">
    <property type="entry name" value="P-loop containing nucleoside triphosphate hydrolases"/>
    <property type="match status" value="2"/>
</dbReference>
<evidence type="ECO:0000259" key="3">
    <source>
        <dbReference type="Pfam" id="PF13538"/>
    </source>
</evidence>
<sequence length="751" mass="82436">MSPRVPPLVNATIRITSIRSMNRKGCIAFGHRLDPETGDNDRCHSLVVSLSASIAEPSIIAVGCIYEVYGAAATFERSHDQFVVFETQVEAQSIRLVRPSGSQIIQWMSDNARGISNVKATRLWDSLGDRLYEVLDNSDDDALKAIIPNQDMRTALFNKWFENGDARTLRFVQEKNIPLDLARKAIKFHKENTIQALTDDPYRLLSFEGSWTRVDQISQDNFGIALDDPCRLAAALEEALYGVAEKGSTCATLNDIQATVGRLIKPSVVVKATLEKALLLGKKTGQFVSREANNFELMLHAPGSYLMERQCAEFIKILLRSPVIKKQLSTNIDALINDFEFEERRHQNSPAFALNEAQRMAVKTSCSNRFSIITGGAGVGKTTVLKALYRVLDTLGRPHFQMALSGRATARMIEATEQPATTIAGFLQSVSAVEMGPTPVIVIDEASMLDLLTFHRLVCKLPKGTHLVLVGDPYQLPPIGAGLILHVLCDLPGMPSTQLTEAKRQAKESVIPAAAKAIRTGQWPTFTPDVKAELVFLPCADEEIIPTVMRLYDDGGQTQILGATRSCPFAGVNTINRACHAKYASHAKPLLITNAKTGDFEATGFCEGDLLLYTANDWQRNLQNGSLGQLIEVFDEPRKVNVGTDGAPIMRQAIGVAVFEGASQYILDTDVDLINYAYAITVHKAQGSQFQRVIVPVRRSRILDRTLVYTAVTRAQVQVILVGDDAAIRAAINQPPKAFSRKVGLGEMLMA</sequence>
<keyword evidence="5" id="KW-0378">Hydrolase</keyword>
<evidence type="ECO:0000313" key="6">
    <source>
        <dbReference type="Proteomes" id="UP000317933"/>
    </source>
</evidence>
<dbReference type="Gene3D" id="3.40.50.300">
    <property type="entry name" value="P-loop containing nucleotide triphosphate hydrolases"/>
    <property type="match status" value="2"/>
</dbReference>
<keyword evidence="2" id="KW-0067">ATP-binding</keyword>
<evidence type="ECO:0000256" key="1">
    <source>
        <dbReference type="ARBA" id="ARBA00022741"/>
    </source>
</evidence>
<dbReference type="AlphaFoldDB" id="A0A502HI30"/>
<organism evidence="5 6">
    <name type="scientific">Pseudomonas arsenicoxydans</name>
    <dbReference type="NCBI Taxonomy" id="702115"/>
    <lineage>
        <taxon>Bacteria</taxon>
        <taxon>Pseudomonadati</taxon>
        <taxon>Pseudomonadota</taxon>
        <taxon>Gammaproteobacteria</taxon>
        <taxon>Pseudomonadales</taxon>
        <taxon>Pseudomonadaceae</taxon>
        <taxon>Pseudomonas</taxon>
    </lineage>
</organism>